<dbReference type="InterPro" id="IPR019775">
    <property type="entry name" value="WD40_repeat_CS"/>
</dbReference>
<evidence type="ECO:0000256" key="4">
    <source>
        <dbReference type="SAM" id="MobiDB-lite"/>
    </source>
</evidence>
<feature type="repeat" description="WD" evidence="3">
    <location>
        <begin position="1145"/>
        <end position="1186"/>
    </location>
</feature>
<evidence type="ECO:0000256" key="2">
    <source>
        <dbReference type="ARBA" id="ARBA00022737"/>
    </source>
</evidence>
<dbReference type="CDD" id="cd00200">
    <property type="entry name" value="WD40"/>
    <property type="match status" value="2"/>
</dbReference>
<dbReference type="InterPro" id="IPR020472">
    <property type="entry name" value="WD40_PAC1"/>
</dbReference>
<keyword evidence="7" id="KW-1185">Reference proteome</keyword>
<evidence type="ECO:0000256" key="1">
    <source>
        <dbReference type="ARBA" id="ARBA00022574"/>
    </source>
</evidence>
<evidence type="ECO:0000313" key="7">
    <source>
        <dbReference type="Proteomes" id="UP000565715"/>
    </source>
</evidence>
<evidence type="ECO:0000259" key="5">
    <source>
        <dbReference type="Pfam" id="PF20703"/>
    </source>
</evidence>
<accession>A0A846XPG8</accession>
<feature type="repeat" description="WD" evidence="3">
    <location>
        <begin position="1059"/>
        <end position="1100"/>
    </location>
</feature>
<feature type="compositionally biased region" description="Basic and acidic residues" evidence="4">
    <location>
        <begin position="1"/>
        <end position="19"/>
    </location>
</feature>
<feature type="domain" description="Novel STAND NTPase 1" evidence="5">
    <location>
        <begin position="76"/>
        <end position="498"/>
    </location>
</feature>
<dbReference type="Gene3D" id="2.130.10.10">
    <property type="entry name" value="YVTN repeat-like/Quinoprotein amine dehydrogenase"/>
    <property type="match status" value="5"/>
</dbReference>
<feature type="repeat" description="WD" evidence="3">
    <location>
        <begin position="728"/>
        <end position="762"/>
    </location>
</feature>
<feature type="repeat" description="WD" evidence="3">
    <location>
        <begin position="636"/>
        <end position="677"/>
    </location>
</feature>
<dbReference type="SMART" id="SM00320">
    <property type="entry name" value="WD40"/>
    <property type="match status" value="14"/>
</dbReference>
<dbReference type="PROSITE" id="PS00678">
    <property type="entry name" value="WD_REPEATS_1"/>
    <property type="match status" value="1"/>
</dbReference>
<keyword evidence="2" id="KW-0677">Repeat</keyword>
<comment type="caution">
    <text evidence="6">The sequence shown here is derived from an EMBL/GenBank/DDBJ whole genome shotgun (WGS) entry which is preliminary data.</text>
</comment>
<dbReference type="InterPro" id="IPR049052">
    <property type="entry name" value="nSTAND1"/>
</dbReference>
<dbReference type="Pfam" id="PF20703">
    <property type="entry name" value="nSTAND1"/>
    <property type="match status" value="1"/>
</dbReference>
<dbReference type="InterPro" id="IPR001680">
    <property type="entry name" value="WD40_rpt"/>
</dbReference>
<dbReference type="PROSITE" id="PS50294">
    <property type="entry name" value="WD_REPEATS_REGION"/>
    <property type="match status" value="9"/>
</dbReference>
<proteinExistence type="predicted"/>
<feature type="repeat" description="WD" evidence="3">
    <location>
        <begin position="1020"/>
        <end position="1051"/>
    </location>
</feature>
<evidence type="ECO:0000256" key="3">
    <source>
        <dbReference type="PROSITE-ProRule" id="PRU00221"/>
    </source>
</evidence>
<evidence type="ECO:0000313" key="6">
    <source>
        <dbReference type="EMBL" id="NKY37437.1"/>
    </source>
</evidence>
<feature type="repeat" description="WD" evidence="3">
    <location>
        <begin position="1102"/>
        <end position="1143"/>
    </location>
</feature>
<dbReference type="SUPFAM" id="SSF50998">
    <property type="entry name" value="Quinoprotein alcohol dehydrogenase-like"/>
    <property type="match status" value="2"/>
</dbReference>
<feature type="repeat" description="WD" evidence="3">
    <location>
        <begin position="858"/>
        <end position="892"/>
    </location>
</feature>
<reference evidence="6 7" key="1">
    <citation type="submission" date="2020-04" db="EMBL/GenBank/DDBJ databases">
        <title>MicrobeNet Type strains.</title>
        <authorList>
            <person name="Nicholson A.C."/>
        </authorList>
    </citation>
    <scope>NUCLEOTIDE SEQUENCE [LARGE SCALE GENOMIC DNA]</scope>
    <source>
        <strain evidence="6 7">DSM 45078</strain>
    </source>
</reference>
<feature type="repeat" description="WD" evidence="3">
    <location>
        <begin position="1188"/>
        <end position="1229"/>
    </location>
</feature>
<dbReference type="InterPro" id="IPR015943">
    <property type="entry name" value="WD40/YVTN_repeat-like_dom_sf"/>
</dbReference>
<protein>
    <submittedName>
        <fullName evidence="6">WD40 repeat domain-containing protein</fullName>
    </submittedName>
</protein>
<dbReference type="InterPro" id="IPR011047">
    <property type="entry name" value="Quinoprotein_ADH-like_sf"/>
</dbReference>
<organism evidence="6 7">
    <name type="scientific">Nocardia speluncae</name>
    <dbReference type="NCBI Taxonomy" id="419477"/>
    <lineage>
        <taxon>Bacteria</taxon>
        <taxon>Bacillati</taxon>
        <taxon>Actinomycetota</taxon>
        <taxon>Actinomycetes</taxon>
        <taxon>Mycobacteriales</taxon>
        <taxon>Nocardiaceae</taxon>
        <taxon>Nocardia</taxon>
    </lineage>
</organism>
<sequence>MDERGVVVDLDRASAEGAEHPTGGGGAGFIDARYSQGVIAGDGNTQNVTIYNYRGMSPDRPAPAPLIGVGGRVEFPYRGLGWFGEHDAPLFFGRDSAIDDVLHQLSEVFTEPRIVAVGGVSGSGKSSLMRAGVLPRIRSGAVDGLSGADRWPPFVVFSPGSSPLDDLAGATASATGMDAATLRRELRHDPTGFAATAAQSTTVSPGAPPDGGRRLLVVVDQFERIFTQCTDPSLREGFVAALHAAATTPQTGTGTPPALVVLVVRSDFEGHCAELEGLAEAIRHRCMLTSMTERQLRLAITEPAKTAGAQVEDELTEQLLREVRAATRISSNTPTAVSGAGVLPLVSDALDRAWRQRAGDSLTAADYDRVGGIDRAVARSAQRTYDDLTPEQQVVARKVFTRLAVVGPDGTDTADRARRSDLTAIEGEAVGVETVLEAFAAERLLTLGDDSVEISHEVLLGTWPLLRDEWLADTRAYRAIRTRLRTAADVWDEHGHDNSYLFTGNVLDTATATVARIITDPDRHTPLTDLEDRFLTASTRAARRRARQRRAFTATLVLLVVALTVVAGVAIQQTRESNEQRRIAVAQNLISRSQLLYTTDPDGSRGAALAAWRIHESDEAFHAMLNAASNPRTAKLTGYSGSVFSVAFSPDGRDLAVGSSDGTVRLWDPATGKQIGEPINSHTDPVYAVAFSPDGRVLATGSSDGPLKLWDPVTRKQIGEPLQQPGGIASVAFSPDGRFLATGNGYGTVSLWDPVTGKQIGEPFGDHNNVVFSVAFSPDSRTLASVSGDVVLWDPVTRRQIVDTHTDYTSGFNSVAFSPDGRFLATSSGDGTNDGTVILWDPVTGKQIGEPLQQPGGIASVAFGPDNRILTTGGGDGTVRLWDPVTGKQVAEPLIGHTGVVDAVAFSPDGRTLATGSGDGTVRLWDPVTGKQIYEPRDQPGGVARVAFSPDDHTLAVSRGDTVRLWDPVTGQQTGELLDRIHGDVGPVAFSPDGRALVTASGLGVQWWDPVAQQALGPPLPGHSSSLTSVAFGPDNRTLVTSDTTGVILWDPVASQHLPPEHTRAIHEAAFSPDGRIIAAGTSDGTVLLWDPDTRQQTGEPLTGHTGIIYAVAFSPDSHILATGSDDGTVRLWDPDTGKQIGEPLTGHTGGVGSVAFSPDGRVLAVGSGNGTVRLWDPVTGKQIGEPLTGHTDNVKSVAFSPDGHTLATGGFDSAVRLWDIGSTDDVVDSLCRWGGQRLESVPWPPDIPTDLRPELCP</sequence>
<dbReference type="AlphaFoldDB" id="A0A846XPG8"/>
<dbReference type="Proteomes" id="UP000565715">
    <property type="component" value="Unassembled WGS sequence"/>
</dbReference>
<dbReference type="Pfam" id="PF00400">
    <property type="entry name" value="WD40"/>
    <property type="match status" value="13"/>
</dbReference>
<keyword evidence="1 3" id="KW-0853">WD repeat</keyword>
<dbReference type="PRINTS" id="PR00320">
    <property type="entry name" value="GPROTEINBRPT"/>
</dbReference>
<dbReference type="SUPFAM" id="SSF52540">
    <property type="entry name" value="P-loop containing nucleoside triphosphate hydrolases"/>
    <property type="match status" value="1"/>
</dbReference>
<dbReference type="InterPro" id="IPR027417">
    <property type="entry name" value="P-loop_NTPase"/>
</dbReference>
<dbReference type="PANTHER" id="PTHR19848">
    <property type="entry name" value="WD40 REPEAT PROTEIN"/>
    <property type="match status" value="1"/>
</dbReference>
<name>A0A846XPG8_9NOCA</name>
<dbReference type="PANTHER" id="PTHR19848:SF8">
    <property type="entry name" value="F-BOX AND WD REPEAT DOMAIN CONTAINING 7"/>
    <property type="match status" value="1"/>
</dbReference>
<feature type="repeat" description="WD" evidence="3">
    <location>
        <begin position="894"/>
        <end position="935"/>
    </location>
</feature>
<feature type="repeat" description="WD" evidence="3">
    <location>
        <begin position="679"/>
        <end position="711"/>
    </location>
</feature>
<feature type="region of interest" description="Disordered" evidence="4">
    <location>
        <begin position="1"/>
        <end position="24"/>
    </location>
</feature>
<dbReference type="EMBL" id="JAAXOO010000009">
    <property type="protein sequence ID" value="NKY37437.1"/>
    <property type="molecule type" value="Genomic_DNA"/>
</dbReference>
<gene>
    <name evidence="6" type="ORF">HGA13_30865</name>
</gene>
<dbReference type="PROSITE" id="PS50082">
    <property type="entry name" value="WD_REPEATS_2"/>
    <property type="match status" value="10"/>
</dbReference>